<comment type="similarity">
    <text evidence="1 8">Belongs to the PDK/BCKDK protein kinase family.</text>
</comment>
<dbReference type="SUPFAM" id="SSF69012">
    <property type="entry name" value="alpha-ketoacid dehydrogenase kinase, N-terminal domain"/>
    <property type="match status" value="1"/>
</dbReference>
<evidence type="ECO:0000256" key="5">
    <source>
        <dbReference type="ARBA" id="ARBA00022840"/>
    </source>
</evidence>
<keyword evidence="2 8" id="KW-0808">Transferase</keyword>
<keyword evidence="11" id="KW-1185">Reference proteome</keyword>
<evidence type="ECO:0000259" key="9">
    <source>
        <dbReference type="Pfam" id="PF02518"/>
    </source>
</evidence>
<name>A0A915HZI2_ROMCU</name>
<dbReference type="SUPFAM" id="SSF55874">
    <property type="entry name" value="ATPase domain of HSP90 chaperone/DNA topoisomerase II/histidine kinase"/>
    <property type="match status" value="1"/>
</dbReference>
<accession>A0A915HZI2</accession>
<keyword evidence="3 8" id="KW-0547">Nucleotide-binding</keyword>
<comment type="catalytic activity">
    <reaction evidence="7">
        <text>L-seryl-[pyruvate dehydrogenase E1 alpha subunit] + ATP = O-phospho-L-seryl-[pyruvate dehydrogenase E1 alpha subunit] + ADP + H(+)</text>
        <dbReference type="Rhea" id="RHEA:23052"/>
        <dbReference type="Rhea" id="RHEA-COMP:13689"/>
        <dbReference type="Rhea" id="RHEA-COMP:13690"/>
        <dbReference type="ChEBI" id="CHEBI:15378"/>
        <dbReference type="ChEBI" id="CHEBI:29999"/>
        <dbReference type="ChEBI" id="CHEBI:30616"/>
        <dbReference type="ChEBI" id="CHEBI:83421"/>
        <dbReference type="ChEBI" id="CHEBI:456216"/>
        <dbReference type="EC" id="2.7.11.2"/>
    </reaction>
</comment>
<dbReference type="InterPro" id="IPR003594">
    <property type="entry name" value="HATPase_dom"/>
</dbReference>
<evidence type="ECO:0000256" key="2">
    <source>
        <dbReference type="ARBA" id="ARBA00022679"/>
    </source>
</evidence>
<evidence type="ECO:0000256" key="8">
    <source>
        <dbReference type="RuleBase" id="RU366032"/>
    </source>
</evidence>
<evidence type="ECO:0000256" key="1">
    <source>
        <dbReference type="ARBA" id="ARBA00006155"/>
    </source>
</evidence>
<sequence>MGFLKFGLARREGDRRSSYLFLRKELLVRFAHSLKELELLPEALLRMPSVRIVQEWYQQSFHEILFHENAEITNKNLDDFTSLLKMVLKWNHNVVQTMAEGIIELKETHGVNVVVENSIQYFLDRFHINRISMRMIINQHVLIFGSELPLSPQFIGSIDPACDVMTVVQDAYRNAKMLCERYYKTAPDLFVRTKNAVDKMDRITVVYVPSHLYHICFELFKNSMRATIEHAKNVQNEPKLPDIKVTIVKGKEDLSIKIGDKGGGVPRSIVEVLFNYMYTTAPPPNKDNSSAPLSLNELKIEQIVTGQSAATGKRKYRDCAERISRIVTDYSNQWLQDDHERLI</sequence>
<dbReference type="Pfam" id="PF10436">
    <property type="entry name" value="BCDHK_Adom3"/>
    <property type="match status" value="1"/>
</dbReference>
<comment type="subcellular location">
    <subcellularLocation>
        <location evidence="8">Mitochondrion matrix</location>
    </subcellularLocation>
</comment>
<evidence type="ECO:0000256" key="7">
    <source>
        <dbReference type="ARBA" id="ARBA00048201"/>
    </source>
</evidence>
<proteinExistence type="inferred from homology"/>
<evidence type="ECO:0000256" key="4">
    <source>
        <dbReference type="ARBA" id="ARBA00022777"/>
    </source>
</evidence>
<dbReference type="AlphaFoldDB" id="A0A915HZI2"/>
<dbReference type="WBParaSite" id="nRc.2.0.1.t06848-RA">
    <property type="protein sequence ID" value="nRc.2.0.1.t06848-RA"/>
    <property type="gene ID" value="nRc.2.0.1.g06848"/>
</dbReference>
<organism evidence="11 12">
    <name type="scientific">Romanomermis culicivorax</name>
    <name type="common">Nematode worm</name>
    <dbReference type="NCBI Taxonomy" id="13658"/>
    <lineage>
        <taxon>Eukaryota</taxon>
        <taxon>Metazoa</taxon>
        <taxon>Ecdysozoa</taxon>
        <taxon>Nematoda</taxon>
        <taxon>Enoplea</taxon>
        <taxon>Dorylaimia</taxon>
        <taxon>Mermithida</taxon>
        <taxon>Mermithoidea</taxon>
        <taxon>Mermithidae</taxon>
        <taxon>Romanomermis</taxon>
    </lineage>
</organism>
<dbReference type="Pfam" id="PF02518">
    <property type="entry name" value="HATPase_c"/>
    <property type="match status" value="1"/>
</dbReference>
<dbReference type="InterPro" id="IPR036784">
    <property type="entry name" value="AK/P_DHK_N_sf"/>
</dbReference>
<dbReference type="EC" id="2.7.11.-" evidence="8"/>
<keyword evidence="5 8" id="KW-0067">ATP-binding</keyword>
<dbReference type="Gene3D" id="3.30.565.10">
    <property type="entry name" value="Histidine kinase-like ATPase, C-terminal domain"/>
    <property type="match status" value="1"/>
</dbReference>
<protein>
    <recommendedName>
        <fullName evidence="8">Protein-serine/threonine kinase</fullName>
        <ecNumber evidence="8">2.7.11.-</ecNumber>
    </recommendedName>
</protein>
<dbReference type="PANTHER" id="PTHR11947:SF3">
    <property type="entry name" value="[PYRUVATE DEHYDROGENASE (ACETYL-TRANSFERRING)] KINASE, MITOCHONDRIAL"/>
    <property type="match status" value="1"/>
</dbReference>
<evidence type="ECO:0000313" key="12">
    <source>
        <dbReference type="WBParaSite" id="nRc.2.0.1.t06848-RA"/>
    </source>
</evidence>
<dbReference type="OMA" id="DMSRNAP"/>
<evidence type="ECO:0000313" key="11">
    <source>
        <dbReference type="Proteomes" id="UP000887565"/>
    </source>
</evidence>
<dbReference type="Proteomes" id="UP000887565">
    <property type="component" value="Unplaced"/>
</dbReference>
<dbReference type="GO" id="GO:0004740">
    <property type="term" value="F:pyruvate dehydrogenase (acetyl-transferring) kinase activity"/>
    <property type="evidence" value="ECO:0007669"/>
    <property type="project" value="UniProtKB-EC"/>
</dbReference>
<dbReference type="InterPro" id="IPR018955">
    <property type="entry name" value="BCDHK/PDK_N"/>
</dbReference>
<dbReference type="GO" id="GO:0005759">
    <property type="term" value="C:mitochondrial matrix"/>
    <property type="evidence" value="ECO:0007669"/>
    <property type="project" value="UniProtKB-SubCell"/>
</dbReference>
<keyword evidence="4 8" id="KW-0418">Kinase</keyword>
<dbReference type="InterPro" id="IPR039028">
    <property type="entry name" value="BCKD/PDK"/>
</dbReference>
<keyword evidence="6 8" id="KW-0496">Mitochondrion</keyword>
<dbReference type="PANTHER" id="PTHR11947">
    <property type="entry name" value="PYRUVATE DEHYDROGENASE KINASE"/>
    <property type="match status" value="1"/>
</dbReference>
<feature type="domain" description="Histidine kinase/HSP90-like ATPase" evidence="9">
    <location>
        <begin position="209"/>
        <end position="280"/>
    </location>
</feature>
<dbReference type="GO" id="GO:0010906">
    <property type="term" value="P:regulation of glucose metabolic process"/>
    <property type="evidence" value="ECO:0007669"/>
    <property type="project" value="TreeGrafter"/>
</dbReference>
<feature type="domain" description="Branched-chain alpha-ketoacid dehydrogenase kinase/Pyruvate dehydrogenase kinase N-terminal" evidence="10">
    <location>
        <begin position="3"/>
        <end position="159"/>
    </location>
</feature>
<dbReference type="InterPro" id="IPR036890">
    <property type="entry name" value="HATPase_C_sf"/>
</dbReference>
<reference evidence="12" key="1">
    <citation type="submission" date="2022-11" db="UniProtKB">
        <authorList>
            <consortium name="WormBaseParasite"/>
        </authorList>
    </citation>
    <scope>IDENTIFICATION</scope>
</reference>
<dbReference type="Gene3D" id="1.20.140.20">
    <property type="entry name" value="Alpha-ketoacid/pyruvate dehydrogenase kinase, N-terminal domain"/>
    <property type="match status" value="1"/>
</dbReference>
<evidence type="ECO:0000259" key="10">
    <source>
        <dbReference type="Pfam" id="PF10436"/>
    </source>
</evidence>
<evidence type="ECO:0000256" key="6">
    <source>
        <dbReference type="ARBA" id="ARBA00023128"/>
    </source>
</evidence>
<evidence type="ECO:0000256" key="3">
    <source>
        <dbReference type="ARBA" id="ARBA00022741"/>
    </source>
</evidence>
<dbReference type="GO" id="GO:0005524">
    <property type="term" value="F:ATP binding"/>
    <property type="evidence" value="ECO:0007669"/>
    <property type="project" value="UniProtKB-UniRule"/>
</dbReference>